<proteinExistence type="inferred from homology"/>
<evidence type="ECO:0000256" key="7">
    <source>
        <dbReference type="ARBA" id="ARBA00022723"/>
    </source>
</evidence>
<dbReference type="GO" id="GO:0034446">
    <property type="term" value="P:substrate adhesion-dependent cell spreading"/>
    <property type="evidence" value="ECO:0007669"/>
    <property type="project" value="TreeGrafter"/>
</dbReference>
<feature type="compositionally biased region" description="Basic and acidic residues" evidence="16">
    <location>
        <begin position="284"/>
        <end position="305"/>
    </location>
</feature>
<dbReference type="GO" id="GO:0007179">
    <property type="term" value="P:transforming growth factor beta receptor signaling pathway"/>
    <property type="evidence" value="ECO:0007669"/>
    <property type="project" value="TreeGrafter"/>
</dbReference>
<dbReference type="CDD" id="cd09407">
    <property type="entry name" value="LIM2_Paxillin"/>
    <property type="match status" value="1"/>
</dbReference>
<evidence type="ECO:0000256" key="14">
    <source>
        <dbReference type="ARBA" id="ARBA00023808"/>
    </source>
</evidence>
<dbReference type="Gene3D" id="2.10.110.10">
    <property type="entry name" value="Cysteine Rich Protein"/>
    <property type="match status" value="4"/>
</dbReference>
<dbReference type="FunFam" id="2.10.110.10:FF:000008">
    <property type="entry name" value="Paxillin isoform 1"/>
    <property type="match status" value="1"/>
</dbReference>
<evidence type="ECO:0000256" key="9">
    <source>
        <dbReference type="ARBA" id="ARBA00022833"/>
    </source>
</evidence>
<dbReference type="AlphaFoldDB" id="A0A8B8Z6P6"/>
<dbReference type="GO" id="GO:0005856">
    <property type="term" value="C:cytoskeleton"/>
    <property type="evidence" value="ECO:0007669"/>
    <property type="project" value="UniProtKB-SubCell"/>
</dbReference>
<feature type="compositionally biased region" description="Polar residues" evidence="16">
    <location>
        <begin position="121"/>
        <end position="137"/>
    </location>
</feature>
<keyword evidence="5" id="KW-0963">Cytoplasm</keyword>
<dbReference type="SMART" id="SM00132">
    <property type="entry name" value="LIM"/>
    <property type="match status" value="4"/>
</dbReference>
<evidence type="ECO:0000313" key="19">
    <source>
        <dbReference type="RefSeq" id="XP_036730517.1"/>
    </source>
</evidence>
<protein>
    <recommendedName>
        <fullName evidence="14">Paxillin</fullName>
    </recommendedName>
</protein>
<reference evidence="19" key="1">
    <citation type="submission" date="2025-08" db="UniProtKB">
        <authorList>
            <consortium name="RefSeq"/>
        </authorList>
    </citation>
    <scope>IDENTIFICATION</scope>
    <source>
        <tissue evidence="19">Epidermis and Blubber</tissue>
    </source>
</reference>
<evidence type="ECO:0000256" key="16">
    <source>
        <dbReference type="SAM" id="MobiDB-lite"/>
    </source>
</evidence>
<dbReference type="PANTHER" id="PTHR24216:SF11">
    <property type="entry name" value="PAXILLIN"/>
    <property type="match status" value="1"/>
</dbReference>
<evidence type="ECO:0000256" key="13">
    <source>
        <dbReference type="ARBA" id="ARBA00023212"/>
    </source>
</evidence>
<dbReference type="Pfam" id="PF00412">
    <property type="entry name" value="LIM"/>
    <property type="match status" value="4"/>
</dbReference>
<comment type="subcellular location">
    <subcellularLocation>
        <location evidence="2">Cell junction</location>
        <location evidence="2">Focal adhesion</location>
    </subcellularLocation>
    <subcellularLocation>
        <location evidence="3">Cytoplasm</location>
        <location evidence="3">Cell cortex</location>
    </subcellularLocation>
    <subcellularLocation>
        <location evidence="1">Cytoplasm</location>
        <location evidence="1">Cytoskeleton</location>
    </subcellularLocation>
</comment>
<gene>
    <name evidence="19" type="primary">PXN</name>
</gene>
<feature type="compositionally biased region" description="Pro residues" evidence="16">
    <location>
        <begin position="45"/>
        <end position="54"/>
    </location>
</feature>
<keyword evidence="8" id="KW-0677">Repeat</keyword>
<comment type="similarity">
    <text evidence="4">Belongs to the paxillin family.</text>
</comment>
<keyword evidence="6" id="KW-0597">Phosphoprotein</keyword>
<feature type="region of interest" description="Disordered" evidence="16">
    <location>
        <begin position="281"/>
        <end position="313"/>
    </location>
</feature>
<feature type="compositionally biased region" description="Low complexity" evidence="16">
    <location>
        <begin position="404"/>
        <end position="426"/>
    </location>
</feature>
<evidence type="ECO:0000256" key="6">
    <source>
        <dbReference type="ARBA" id="ARBA00022553"/>
    </source>
</evidence>
<dbReference type="InterPro" id="IPR001904">
    <property type="entry name" value="Paxillin_Lim_dom4"/>
</dbReference>
<dbReference type="FunFam" id="2.10.110.10:FF:000012">
    <property type="entry name" value="Paxillin isoform 1"/>
    <property type="match status" value="1"/>
</dbReference>
<dbReference type="InterPro" id="IPR001781">
    <property type="entry name" value="Znf_LIM"/>
</dbReference>
<dbReference type="PANTHER" id="PTHR24216">
    <property type="entry name" value="PAXILLIN-RELATED"/>
    <property type="match status" value="1"/>
</dbReference>
<evidence type="ECO:0000256" key="2">
    <source>
        <dbReference type="ARBA" id="ARBA00004246"/>
    </source>
</evidence>
<dbReference type="RefSeq" id="XP_036730517.1">
    <property type="nucleotide sequence ID" value="XM_036874622.1"/>
</dbReference>
<dbReference type="PROSITE" id="PS50023">
    <property type="entry name" value="LIM_DOMAIN_2"/>
    <property type="match status" value="4"/>
</dbReference>
<evidence type="ECO:0000256" key="3">
    <source>
        <dbReference type="ARBA" id="ARBA00004544"/>
    </source>
</evidence>
<evidence type="ECO:0000256" key="1">
    <source>
        <dbReference type="ARBA" id="ARBA00004245"/>
    </source>
</evidence>
<dbReference type="PRINTS" id="PR00832">
    <property type="entry name" value="PAXILLIN"/>
</dbReference>
<dbReference type="GO" id="GO:0043542">
    <property type="term" value="P:endothelial cell migration"/>
    <property type="evidence" value="ECO:0007669"/>
    <property type="project" value="TreeGrafter"/>
</dbReference>
<evidence type="ECO:0000313" key="18">
    <source>
        <dbReference type="Proteomes" id="UP000694857"/>
    </source>
</evidence>
<keyword evidence="13" id="KW-0206">Cytoskeleton</keyword>
<dbReference type="GO" id="GO:0046872">
    <property type="term" value="F:metal ion binding"/>
    <property type="evidence" value="ECO:0007669"/>
    <property type="project" value="UniProtKB-KW"/>
</dbReference>
<keyword evidence="7 15" id="KW-0479">Metal-binding</keyword>
<dbReference type="FunFam" id="2.10.110.10:FF:000018">
    <property type="entry name" value="Paxillin isoform 1"/>
    <property type="match status" value="1"/>
</dbReference>
<dbReference type="CTD" id="5829"/>
<feature type="compositionally biased region" description="Low complexity" evidence="16">
    <location>
        <begin position="1"/>
        <end position="11"/>
    </location>
</feature>
<feature type="domain" description="LIM zinc-binding" evidence="17">
    <location>
        <begin position="731"/>
        <end position="788"/>
    </location>
</feature>
<dbReference type="GO" id="GO:0005938">
    <property type="term" value="C:cell cortex"/>
    <property type="evidence" value="ECO:0007669"/>
    <property type="project" value="UniProtKB-SubCell"/>
</dbReference>
<keyword evidence="18" id="KW-1185">Reference proteome</keyword>
<feature type="region of interest" description="Disordered" evidence="16">
    <location>
        <begin position="1"/>
        <end position="138"/>
    </location>
</feature>
<feature type="region of interest" description="Disordered" evidence="16">
    <location>
        <begin position="156"/>
        <end position="214"/>
    </location>
</feature>
<evidence type="ECO:0000256" key="12">
    <source>
        <dbReference type="ARBA" id="ARBA00023038"/>
    </source>
</evidence>
<accession>A0A8B8Z6P6</accession>
<dbReference type="FunFam" id="2.10.110.10:FF:000009">
    <property type="entry name" value="Paxillin isoform 1"/>
    <property type="match status" value="1"/>
</dbReference>
<feature type="region of interest" description="Disordered" evidence="16">
    <location>
        <begin position="488"/>
        <end position="533"/>
    </location>
</feature>
<feature type="domain" description="LIM zinc-binding" evidence="17">
    <location>
        <begin position="613"/>
        <end position="670"/>
    </location>
</feature>
<dbReference type="GO" id="GO:0005925">
    <property type="term" value="C:focal adhesion"/>
    <property type="evidence" value="ECO:0007669"/>
    <property type="project" value="UniProtKB-SubCell"/>
</dbReference>
<evidence type="ECO:0000256" key="10">
    <source>
        <dbReference type="ARBA" id="ARBA00022889"/>
    </source>
</evidence>
<feature type="region of interest" description="Disordered" evidence="16">
    <location>
        <begin position="237"/>
        <end position="261"/>
    </location>
</feature>
<evidence type="ECO:0000256" key="15">
    <source>
        <dbReference type="PROSITE-ProRule" id="PRU00125"/>
    </source>
</evidence>
<sequence length="788" mass="85441">MDDLDALLADLESTTSHISKRPVFLSEETPYSYPTGNHTYQEIAVPPPVPPPPSSEALNGTVLDPLDQWQPSTSRFIHQQPPSPSPVYGSSAKTSSAPNPQDGIGLPCPRAGEEEHVYSFPNKQKSAEPSPTVMSSSLGSNLSELDRLLLELNAVQHNPPGFPADEANSSPPLPGALSPHYGIPENNSPLGVKAGPLTKEKPKRNGGRGLEDVRPSVESLLDELESSVPSPVPAITVNQGEMSSPQRVTSSQQQTRISASSATRELDELMASLSDFKIRSMIRRSRETGHAHPMSREPSPRRRLDPATLSRTPSQERLIAELQGRLGIQPEVEEAEGATGASAEDWLTEGIVITVQPCGRRARGQLVEKVVFPPGSPIPLRRTFSVLPSPPPPSPLLQHRKDASASSSSPRPSPPTSSTLGPSALPRGPLGVQSAGAGPREDGVQGPTPPTPAPHSVRSMGCQTDEDPLFPPMQIQGLEQRADGELCWAAGWPPNGSQSSPEGQDEGGFMAQGKTGSSSPPGGPPKPGSQLDSMLGSLQSDLNKLGVATVAKGVCGACKKPIAGQVVTAMGKTWHPEHFVCTHCQEEIGSRNFFERDGQPYCEKDYHNLFSPRCYYCNGPILDKVVTALDRTWHPEHFFCAQCGAFFGPEGFHEKDGKAYCRKDYFDMFAPKCGGCARAILENYISALNTLWHPECFVCRECFTPFVNGSFFEHDGQPYCEVHYHERRGSLCSGCQKPITGRCITAMAKKFHPEHFVCAFCLKQLNKGTFKEQNDKPYCQNCFVKLFC</sequence>
<dbReference type="PROSITE" id="PS00478">
    <property type="entry name" value="LIM_DOMAIN_1"/>
    <property type="match status" value="3"/>
</dbReference>
<dbReference type="InterPro" id="IPR047072">
    <property type="entry name" value="Paxillin_Lim_dom2"/>
</dbReference>
<evidence type="ECO:0000256" key="8">
    <source>
        <dbReference type="ARBA" id="ARBA00022737"/>
    </source>
</evidence>
<feature type="domain" description="LIM zinc-binding" evidence="17">
    <location>
        <begin position="671"/>
        <end position="730"/>
    </location>
</feature>
<dbReference type="CDD" id="cd09411">
    <property type="entry name" value="LIM4_Paxillin"/>
    <property type="match status" value="1"/>
</dbReference>
<feature type="domain" description="LIM zinc-binding" evidence="17">
    <location>
        <begin position="553"/>
        <end position="612"/>
    </location>
</feature>
<keyword evidence="9 15" id="KW-0862">Zinc</keyword>
<dbReference type="InterPro" id="IPR047075">
    <property type="entry name" value="Paxillin_TGFB1I1_LIM_dom1"/>
</dbReference>
<evidence type="ECO:0000259" key="17">
    <source>
        <dbReference type="PROSITE" id="PS50023"/>
    </source>
</evidence>
<name>A0A8B8Z6P6_BALMU</name>
<keyword evidence="11" id="KW-0965">Cell junction</keyword>
<dbReference type="SUPFAM" id="SSF57716">
    <property type="entry name" value="Glucocorticoid receptor-like (DNA-binding domain)"/>
    <property type="match status" value="5"/>
</dbReference>
<evidence type="ECO:0000256" key="5">
    <source>
        <dbReference type="ARBA" id="ARBA00022490"/>
    </source>
</evidence>
<organism evidence="18 19">
    <name type="scientific">Balaenoptera musculus</name>
    <name type="common">Blue whale</name>
    <dbReference type="NCBI Taxonomy" id="9771"/>
    <lineage>
        <taxon>Eukaryota</taxon>
        <taxon>Metazoa</taxon>
        <taxon>Chordata</taxon>
        <taxon>Craniata</taxon>
        <taxon>Vertebrata</taxon>
        <taxon>Euteleostomi</taxon>
        <taxon>Mammalia</taxon>
        <taxon>Eutheria</taxon>
        <taxon>Laurasiatheria</taxon>
        <taxon>Artiodactyla</taxon>
        <taxon>Whippomorpha</taxon>
        <taxon>Cetacea</taxon>
        <taxon>Mysticeti</taxon>
        <taxon>Balaenopteridae</taxon>
        <taxon>Balaenoptera</taxon>
    </lineage>
</organism>
<feature type="region of interest" description="Disordered" evidence="16">
    <location>
        <begin position="372"/>
        <end position="471"/>
    </location>
</feature>
<dbReference type="Pfam" id="PF03535">
    <property type="entry name" value="Paxillin"/>
    <property type="match status" value="1"/>
</dbReference>
<dbReference type="Proteomes" id="UP000694857">
    <property type="component" value="Chromosome 14"/>
</dbReference>
<evidence type="ECO:0000256" key="11">
    <source>
        <dbReference type="ARBA" id="ARBA00022949"/>
    </source>
</evidence>
<evidence type="ECO:0000256" key="4">
    <source>
        <dbReference type="ARBA" id="ARBA00005813"/>
    </source>
</evidence>
<keyword evidence="12 15" id="KW-0440">LIM domain</keyword>
<dbReference type="GeneID" id="118906833"/>
<dbReference type="CDD" id="cd09336">
    <property type="entry name" value="LIM1_Paxillin_like"/>
    <property type="match status" value="1"/>
</dbReference>
<keyword evidence="10" id="KW-0130">Cell adhesion</keyword>
<dbReference type="CDD" id="cd09338">
    <property type="entry name" value="LIM3_Paxillin_like"/>
    <property type="match status" value="1"/>
</dbReference>